<dbReference type="Proteomes" id="UP000091857">
    <property type="component" value="Chromosome 8"/>
</dbReference>
<evidence type="ECO:0000313" key="3">
    <source>
        <dbReference type="EMBL" id="OAY43143.1"/>
    </source>
</evidence>
<sequence length="94" mass="10049">MKINNSTTLAALLALILLHILTFSSPSLCNEVITTTSTDQKPLPRRLLLLPSASSRSHSRLPSPANAAVKGPKKAVEQSLRKAPPSVSNPIQNK</sequence>
<organism evidence="3 4">
    <name type="scientific">Manihot esculenta</name>
    <name type="common">Cassava</name>
    <name type="synonym">Jatropha manihot</name>
    <dbReference type="NCBI Taxonomy" id="3983"/>
    <lineage>
        <taxon>Eukaryota</taxon>
        <taxon>Viridiplantae</taxon>
        <taxon>Streptophyta</taxon>
        <taxon>Embryophyta</taxon>
        <taxon>Tracheophyta</taxon>
        <taxon>Spermatophyta</taxon>
        <taxon>Magnoliopsida</taxon>
        <taxon>eudicotyledons</taxon>
        <taxon>Gunneridae</taxon>
        <taxon>Pentapetalae</taxon>
        <taxon>rosids</taxon>
        <taxon>fabids</taxon>
        <taxon>Malpighiales</taxon>
        <taxon>Euphorbiaceae</taxon>
        <taxon>Crotonoideae</taxon>
        <taxon>Manihoteae</taxon>
        <taxon>Manihot</taxon>
    </lineage>
</organism>
<accession>A0A2C9VDE0</accession>
<proteinExistence type="predicted"/>
<keyword evidence="4" id="KW-1185">Reference proteome</keyword>
<protein>
    <submittedName>
        <fullName evidence="3">Uncharacterized protein</fullName>
    </submittedName>
</protein>
<evidence type="ECO:0000256" key="2">
    <source>
        <dbReference type="SAM" id="SignalP"/>
    </source>
</evidence>
<gene>
    <name evidence="3" type="ORF">MANES_08G045700v8</name>
</gene>
<feature type="region of interest" description="Disordered" evidence="1">
    <location>
        <begin position="51"/>
        <end position="94"/>
    </location>
</feature>
<feature type="chain" id="PRO_5013243019" evidence="2">
    <location>
        <begin position="30"/>
        <end position="94"/>
    </location>
</feature>
<feature type="signal peptide" evidence="2">
    <location>
        <begin position="1"/>
        <end position="29"/>
    </location>
</feature>
<evidence type="ECO:0000313" key="4">
    <source>
        <dbReference type="Proteomes" id="UP000091857"/>
    </source>
</evidence>
<comment type="caution">
    <text evidence="3">The sequence shown here is derived from an EMBL/GenBank/DDBJ whole genome shotgun (WGS) entry which is preliminary data.</text>
</comment>
<evidence type="ECO:0000256" key="1">
    <source>
        <dbReference type="SAM" id="MobiDB-lite"/>
    </source>
</evidence>
<dbReference type="AlphaFoldDB" id="A0A2C9VDE0"/>
<feature type="compositionally biased region" description="Low complexity" evidence="1">
    <location>
        <begin position="51"/>
        <end position="64"/>
    </location>
</feature>
<reference evidence="4" key="1">
    <citation type="journal article" date="2016" name="Nat. Biotechnol.">
        <title>Sequencing wild and cultivated cassava and related species reveals extensive interspecific hybridization and genetic diversity.</title>
        <authorList>
            <person name="Bredeson J.V."/>
            <person name="Lyons J.B."/>
            <person name="Prochnik S.E."/>
            <person name="Wu G.A."/>
            <person name="Ha C.M."/>
            <person name="Edsinger-Gonzales E."/>
            <person name="Grimwood J."/>
            <person name="Schmutz J."/>
            <person name="Rabbi I.Y."/>
            <person name="Egesi C."/>
            <person name="Nauluvula P."/>
            <person name="Lebot V."/>
            <person name="Ndunguru J."/>
            <person name="Mkamilo G."/>
            <person name="Bart R.S."/>
            <person name="Setter T.L."/>
            <person name="Gleadow R.M."/>
            <person name="Kulakow P."/>
            <person name="Ferguson M.E."/>
            <person name="Rounsley S."/>
            <person name="Rokhsar D.S."/>
        </authorList>
    </citation>
    <scope>NUCLEOTIDE SEQUENCE [LARGE SCALE GENOMIC DNA]</scope>
    <source>
        <strain evidence="4">cv. AM560-2</strain>
    </source>
</reference>
<name>A0A2C9VDE0_MANES</name>
<keyword evidence="2" id="KW-0732">Signal</keyword>
<dbReference type="Gramene" id="Manes.08G045700.1.v8.1">
    <property type="protein sequence ID" value="Manes.08G045700.1.v8.1.CDS.1"/>
    <property type="gene ID" value="Manes.08G045700.v8.1"/>
</dbReference>
<dbReference type="EMBL" id="CM004394">
    <property type="protein sequence ID" value="OAY43143.1"/>
    <property type="molecule type" value="Genomic_DNA"/>
</dbReference>